<gene>
    <name evidence="11" type="ORF">GM668_27260</name>
</gene>
<feature type="domain" description="Peptidase S8/S53" evidence="9">
    <location>
        <begin position="417"/>
        <end position="504"/>
    </location>
</feature>
<comment type="caution">
    <text evidence="11">The sequence shown here is derived from an EMBL/GenBank/DDBJ whole genome shotgun (WGS) entry which is preliminary data.</text>
</comment>
<evidence type="ECO:0000256" key="7">
    <source>
        <dbReference type="RuleBase" id="RU003355"/>
    </source>
</evidence>
<feature type="active site" description="Charge relay system" evidence="5 6">
    <location>
        <position position="456"/>
    </location>
</feature>
<keyword evidence="3 6" id="KW-0378">Hydrolase</keyword>
<dbReference type="PANTHER" id="PTHR43806:SF11">
    <property type="entry name" value="CEREVISIN-RELATED"/>
    <property type="match status" value="1"/>
</dbReference>
<feature type="domain" description="Peptidase S8/S53" evidence="9">
    <location>
        <begin position="138"/>
        <end position="356"/>
    </location>
</feature>
<dbReference type="PROSITE" id="PS00136">
    <property type="entry name" value="SUBTILASE_ASP"/>
    <property type="match status" value="1"/>
</dbReference>
<evidence type="ECO:0000256" key="5">
    <source>
        <dbReference type="PIRSR" id="PIRSR615500-1"/>
    </source>
</evidence>
<keyword evidence="2 6" id="KW-0645">Protease</keyword>
<proteinExistence type="inferred from homology"/>
<comment type="similarity">
    <text evidence="1 6 7">Belongs to the peptidase S8 family.</text>
</comment>
<protein>
    <submittedName>
        <fullName evidence="11">S8 family serine peptidase</fullName>
    </submittedName>
</protein>
<dbReference type="GO" id="GO:0005615">
    <property type="term" value="C:extracellular space"/>
    <property type="evidence" value="ECO:0007669"/>
    <property type="project" value="TreeGrafter"/>
</dbReference>
<dbReference type="InterPro" id="IPR054399">
    <property type="entry name" value="Fervidolysin-like_N_prodom"/>
</dbReference>
<evidence type="ECO:0000256" key="6">
    <source>
        <dbReference type="PROSITE-ProRule" id="PRU01240"/>
    </source>
</evidence>
<dbReference type="InterPro" id="IPR000209">
    <property type="entry name" value="Peptidase_S8/S53_dom"/>
</dbReference>
<keyword evidence="8" id="KW-0732">Signal</keyword>
<dbReference type="GO" id="GO:0004252">
    <property type="term" value="F:serine-type endopeptidase activity"/>
    <property type="evidence" value="ECO:0007669"/>
    <property type="project" value="UniProtKB-UniRule"/>
</dbReference>
<dbReference type="EMBL" id="WNLA01000030">
    <property type="protein sequence ID" value="MTW05781.1"/>
    <property type="molecule type" value="Genomic_DNA"/>
</dbReference>
<dbReference type="Gene3D" id="3.40.50.200">
    <property type="entry name" value="Peptidase S8/S53 domain"/>
    <property type="match status" value="2"/>
</dbReference>
<dbReference type="Pfam" id="PF22148">
    <property type="entry name" value="Fervidolysin_NPro-like"/>
    <property type="match status" value="1"/>
</dbReference>
<evidence type="ECO:0000256" key="2">
    <source>
        <dbReference type="ARBA" id="ARBA00022670"/>
    </source>
</evidence>
<dbReference type="PANTHER" id="PTHR43806">
    <property type="entry name" value="PEPTIDASE S8"/>
    <property type="match status" value="1"/>
</dbReference>
<keyword evidence="4 6" id="KW-0720">Serine protease</keyword>
<sequence length="522" mass="52845">MFQSTKSTIAAAVTVLIATAATSSAVHAAPAATDDTARVIVGFKAGGKQNGKAAIAAAKGNVKVDMDDINATVAEMPASAVKDLRNNPNIEFVENDSKRYLTSLTTPSTGAPYKTGQQVPYGITMVQADQLPDTYASNRTVCIIDSGINLAHEDLSGNHVTGQTNPGTGDWFTDENHHGTHVAGTIAALNNAGKGVVGVNANGQLNLHIIKVFGADGWAYTSTLIAAANKCGAAGANVISMSLGGGERSIAEERVFDGLAKRGVLSIAAAGNDGDNTQSYPAGYTSVMSVAALDENKKIADFSQFTDKVEIAGPGVGVLSTVPMGSGRESALKVGSTTYAPGGMDGSPAASVTAPLADFGIGDATNAAMAGKVCLIKRGSIAFSVKVANCQASGGVGAVVYNNAPEGFAGTLGGAASAIPSVTASGVEGATLVTQLGQAANVNVTATNYAYFNGTSMATPHVSAVAALVWSYFPKCTAAQIRSTLDKSALDLGAPGRDPYYGYGLVQAKAAYDRIRTGGCNN</sequence>
<dbReference type="InterPro" id="IPR037045">
    <property type="entry name" value="S8pro/Inhibitor_I9_sf"/>
</dbReference>
<dbReference type="SUPFAM" id="SSF54897">
    <property type="entry name" value="Protease propeptides/inhibitors"/>
    <property type="match status" value="1"/>
</dbReference>
<dbReference type="SUPFAM" id="SSF52743">
    <property type="entry name" value="Subtilisin-like"/>
    <property type="match status" value="1"/>
</dbReference>
<evidence type="ECO:0000256" key="3">
    <source>
        <dbReference type="ARBA" id="ARBA00022801"/>
    </source>
</evidence>
<dbReference type="InterPro" id="IPR023828">
    <property type="entry name" value="Peptidase_S8_Ser-AS"/>
</dbReference>
<dbReference type="AlphaFoldDB" id="A0A6L6Q9A1"/>
<dbReference type="InterPro" id="IPR015500">
    <property type="entry name" value="Peptidase_S8_subtilisin-rel"/>
</dbReference>
<dbReference type="InterPro" id="IPR022398">
    <property type="entry name" value="Peptidase_S8_His-AS"/>
</dbReference>
<dbReference type="PRINTS" id="PR00723">
    <property type="entry name" value="SUBTILISIN"/>
</dbReference>
<organism evidence="11 12">
    <name type="scientific">Pseudoduganella ginsengisoli</name>
    <dbReference type="NCBI Taxonomy" id="1462440"/>
    <lineage>
        <taxon>Bacteria</taxon>
        <taxon>Pseudomonadati</taxon>
        <taxon>Pseudomonadota</taxon>
        <taxon>Betaproteobacteria</taxon>
        <taxon>Burkholderiales</taxon>
        <taxon>Oxalobacteraceae</taxon>
        <taxon>Telluria group</taxon>
        <taxon>Pseudoduganella</taxon>
    </lineage>
</organism>
<evidence type="ECO:0000259" key="10">
    <source>
        <dbReference type="Pfam" id="PF22148"/>
    </source>
</evidence>
<evidence type="ECO:0000313" key="11">
    <source>
        <dbReference type="EMBL" id="MTW05781.1"/>
    </source>
</evidence>
<feature type="signal peptide" evidence="8">
    <location>
        <begin position="1"/>
        <end position="28"/>
    </location>
</feature>
<dbReference type="Pfam" id="PF00082">
    <property type="entry name" value="Peptidase_S8"/>
    <property type="match status" value="2"/>
</dbReference>
<dbReference type="PROSITE" id="PS51892">
    <property type="entry name" value="SUBTILASE"/>
    <property type="match status" value="1"/>
</dbReference>
<keyword evidence="12" id="KW-1185">Reference proteome</keyword>
<evidence type="ECO:0000256" key="4">
    <source>
        <dbReference type="ARBA" id="ARBA00022825"/>
    </source>
</evidence>
<feature type="active site" description="Charge relay system" evidence="5 6">
    <location>
        <position position="178"/>
    </location>
</feature>
<dbReference type="OrthoDB" id="9790784at2"/>
<dbReference type="GO" id="GO:0006508">
    <property type="term" value="P:proteolysis"/>
    <property type="evidence" value="ECO:0007669"/>
    <property type="project" value="UniProtKB-KW"/>
</dbReference>
<evidence type="ECO:0000256" key="8">
    <source>
        <dbReference type="SAM" id="SignalP"/>
    </source>
</evidence>
<evidence type="ECO:0000256" key="1">
    <source>
        <dbReference type="ARBA" id="ARBA00011073"/>
    </source>
</evidence>
<feature type="active site" description="Charge relay system" evidence="5 6">
    <location>
        <position position="145"/>
    </location>
</feature>
<dbReference type="Proteomes" id="UP000484015">
    <property type="component" value="Unassembled WGS sequence"/>
</dbReference>
<feature type="chain" id="PRO_5027047962" evidence="8">
    <location>
        <begin position="29"/>
        <end position="522"/>
    </location>
</feature>
<dbReference type="InterPro" id="IPR050131">
    <property type="entry name" value="Peptidase_S8_subtilisin-like"/>
</dbReference>
<dbReference type="PROSITE" id="PS00138">
    <property type="entry name" value="SUBTILASE_SER"/>
    <property type="match status" value="1"/>
</dbReference>
<evidence type="ECO:0000259" key="9">
    <source>
        <dbReference type="Pfam" id="PF00082"/>
    </source>
</evidence>
<reference evidence="11 12" key="1">
    <citation type="submission" date="2019-11" db="EMBL/GenBank/DDBJ databases">
        <title>Type strains purchased from KCTC, JCM and DSMZ.</title>
        <authorList>
            <person name="Lu H."/>
        </authorList>
    </citation>
    <scope>NUCLEOTIDE SEQUENCE [LARGE SCALE GENOMIC DNA]</scope>
    <source>
        <strain evidence="11 12">KCTC 42409</strain>
    </source>
</reference>
<dbReference type="RefSeq" id="WP_155442127.1">
    <property type="nucleotide sequence ID" value="NZ_WNLA01000030.1"/>
</dbReference>
<dbReference type="InterPro" id="IPR036852">
    <property type="entry name" value="Peptidase_S8/S53_dom_sf"/>
</dbReference>
<dbReference type="Gene3D" id="3.30.70.80">
    <property type="entry name" value="Peptidase S8 propeptide/proteinase inhibitor I9"/>
    <property type="match status" value="1"/>
</dbReference>
<evidence type="ECO:0000313" key="12">
    <source>
        <dbReference type="Proteomes" id="UP000484015"/>
    </source>
</evidence>
<dbReference type="PROSITE" id="PS00137">
    <property type="entry name" value="SUBTILASE_HIS"/>
    <property type="match status" value="1"/>
</dbReference>
<dbReference type="InterPro" id="IPR023827">
    <property type="entry name" value="Peptidase_S8_Asp-AS"/>
</dbReference>
<feature type="domain" description="Fervidolysin-like N-terminal prodomain" evidence="10">
    <location>
        <begin position="38"/>
        <end position="94"/>
    </location>
</feature>
<accession>A0A6L6Q9A1</accession>
<name>A0A6L6Q9A1_9BURK</name>